<protein>
    <submittedName>
        <fullName evidence="1">Uncharacterized protein</fullName>
    </submittedName>
</protein>
<dbReference type="EMBL" id="QZKU01000032">
    <property type="protein sequence ID" value="RJP24656.1"/>
    <property type="molecule type" value="Genomic_DNA"/>
</dbReference>
<dbReference type="Proteomes" id="UP000265882">
    <property type="component" value="Unassembled WGS sequence"/>
</dbReference>
<organism evidence="1 2">
    <name type="scientific">Abyssobacteria bacterium (strain SURF_5)</name>
    <dbReference type="NCBI Taxonomy" id="2093360"/>
    <lineage>
        <taxon>Bacteria</taxon>
        <taxon>Pseudomonadati</taxon>
        <taxon>Candidatus Hydrogenedentota</taxon>
        <taxon>Candidatus Abyssobacteria</taxon>
    </lineage>
</organism>
<name>A0A3A4P2K7_ABYX5</name>
<proteinExistence type="predicted"/>
<dbReference type="AlphaFoldDB" id="A0A3A4P2K7"/>
<evidence type="ECO:0000313" key="2">
    <source>
        <dbReference type="Proteomes" id="UP000265882"/>
    </source>
</evidence>
<accession>A0A3A4P2K7</accession>
<comment type="caution">
    <text evidence="1">The sequence shown here is derived from an EMBL/GenBank/DDBJ whole genome shotgun (WGS) entry which is preliminary data.</text>
</comment>
<gene>
    <name evidence="1" type="ORF">C4520_03645</name>
</gene>
<evidence type="ECO:0000313" key="1">
    <source>
        <dbReference type="EMBL" id="RJP24656.1"/>
    </source>
</evidence>
<reference evidence="1 2" key="1">
    <citation type="journal article" date="2017" name="ISME J.">
        <title>Energy and carbon metabolisms in a deep terrestrial subsurface fluid microbial community.</title>
        <authorList>
            <person name="Momper L."/>
            <person name="Jungbluth S.P."/>
            <person name="Lee M.D."/>
            <person name="Amend J.P."/>
        </authorList>
    </citation>
    <scope>NUCLEOTIDE SEQUENCE [LARGE SCALE GENOMIC DNA]</scope>
    <source>
        <strain evidence="1">SURF_5</strain>
    </source>
</reference>
<sequence>MEIVLLRAPVLASSTAPCSGNMRSMSRTYPCRLLSPGIKMSEADLKINSKVRKILTEYNVDLSQLGISTASGSVTIRGELRKLMGAQMKDSELARFIWVLESVILRTKGIKRVTFSLKGWKKEKGKWSKEER</sequence>